<dbReference type="AlphaFoldDB" id="S3CC16"/>
<accession>S3CC16</accession>
<dbReference type="OMA" id="RWSIALC"/>
<dbReference type="Pfam" id="PF01988">
    <property type="entry name" value="VIT1"/>
    <property type="match status" value="1"/>
</dbReference>
<evidence type="ECO:0000256" key="2">
    <source>
        <dbReference type="ARBA" id="ARBA00007049"/>
    </source>
</evidence>
<dbReference type="GO" id="GO:0030026">
    <property type="term" value="P:intracellular manganese ion homeostasis"/>
    <property type="evidence" value="ECO:0007669"/>
    <property type="project" value="InterPro"/>
</dbReference>
<evidence type="ECO:0000256" key="3">
    <source>
        <dbReference type="ARBA" id="ARBA00022692"/>
    </source>
</evidence>
<evidence type="ECO:0000256" key="4">
    <source>
        <dbReference type="ARBA" id="ARBA00022989"/>
    </source>
</evidence>
<dbReference type="eggNOG" id="KOG4473">
    <property type="taxonomic scope" value="Eukaryota"/>
</dbReference>
<sequence length="376" mass="40559">MADSSRYSRLAPDNGSPYSLGALSTSSSNISHHDDNESEDSIPMTRRDAPPRARRAPKNPKPKSAAPRTRYLPTSRRFWADFTMGFADGLTVPFALTAGLSSLGQTDTVVYAGLAEVSAGCISMGIGGYLSARQSSPSTSSTRDDNVEDEDDDTSCKDLEAFRSSGEDHEKDATASPTAVHPSALASRYLAPLNLPADLQQLVMTHIAAKPDTIQALLAAESQTLSDPDYGHYSEQRALLDERESDADDDDDDYVWPVASGLSVALGYLIGGLLPLGPYFFVESVGNGLRWSFAVCIVALFLFGFLRDFALGSQAAADSGSARKTSARQLSWHKSQIPWRRLWKSTFEGLQMVILGAIAAIAAVLCVRMFESEKST</sequence>
<dbReference type="PANTHER" id="PTHR31851">
    <property type="entry name" value="FE(2+)/MN(2+) TRANSPORTER PCL1"/>
    <property type="match status" value="1"/>
</dbReference>
<evidence type="ECO:0000313" key="8">
    <source>
        <dbReference type="EMBL" id="EPE10447.1"/>
    </source>
</evidence>
<evidence type="ECO:0000256" key="5">
    <source>
        <dbReference type="ARBA" id="ARBA00023136"/>
    </source>
</evidence>
<feature type="region of interest" description="Disordered" evidence="6">
    <location>
        <begin position="132"/>
        <end position="155"/>
    </location>
</feature>
<keyword evidence="9" id="KW-1185">Reference proteome</keyword>
<feature type="transmembrane region" description="Helical" evidence="7">
    <location>
        <begin position="349"/>
        <end position="370"/>
    </location>
</feature>
<gene>
    <name evidence="8" type="ORF">F503_05542</name>
</gene>
<dbReference type="InterPro" id="IPR008217">
    <property type="entry name" value="Ccc1_fam"/>
</dbReference>
<dbReference type="STRING" id="1262450.S3CC16"/>
<keyword evidence="5 7" id="KW-0472">Membrane</keyword>
<proteinExistence type="inferred from homology"/>
<name>S3CC16_OPHP1</name>
<dbReference type="GO" id="GO:0005384">
    <property type="term" value="F:manganese ion transmembrane transporter activity"/>
    <property type="evidence" value="ECO:0007669"/>
    <property type="project" value="InterPro"/>
</dbReference>
<dbReference type="EMBL" id="KE148146">
    <property type="protein sequence ID" value="EPE10447.1"/>
    <property type="molecule type" value="Genomic_DNA"/>
</dbReference>
<comment type="subcellular location">
    <subcellularLocation>
        <location evidence="1">Endomembrane system</location>
        <topology evidence="1">Multi-pass membrane protein</topology>
    </subcellularLocation>
</comment>
<keyword evidence="3 7" id="KW-0812">Transmembrane</keyword>
<evidence type="ECO:0000256" key="1">
    <source>
        <dbReference type="ARBA" id="ARBA00004127"/>
    </source>
</evidence>
<feature type="transmembrane region" description="Helical" evidence="7">
    <location>
        <begin position="288"/>
        <end position="306"/>
    </location>
</feature>
<keyword evidence="4 7" id="KW-1133">Transmembrane helix</keyword>
<comment type="similarity">
    <text evidence="2">Belongs to the CCC1 family.</text>
</comment>
<dbReference type="VEuPathDB" id="FungiDB:F503_05542"/>
<dbReference type="HOGENOM" id="CLU_038957_0_2_1"/>
<dbReference type="Proteomes" id="UP000016923">
    <property type="component" value="Unassembled WGS sequence"/>
</dbReference>
<feature type="compositionally biased region" description="Basic residues" evidence="6">
    <location>
        <begin position="52"/>
        <end position="61"/>
    </location>
</feature>
<feature type="region of interest" description="Disordered" evidence="6">
    <location>
        <begin position="1"/>
        <end position="70"/>
    </location>
</feature>
<evidence type="ECO:0000256" key="7">
    <source>
        <dbReference type="SAM" id="Phobius"/>
    </source>
</evidence>
<feature type="transmembrane region" description="Helical" evidence="7">
    <location>
        <begin position="254"/>
        <end position="276"/>
    </location>
</feature>
<dbReference type="OrthoDB" id="73465at2759"/>
<evidence type="ECO:0000313" key="9">
    <source>
        <dbReference type="Proteomes" id="UP000016923"/>
    </source>
</evidence>
<organism evidence="8 9">
    <name type="scientific">Ophiostoma piceae (strain UAMH 11346)</name>
    <name type="common">Sap stain fungus</name>
    <dbReference type="NCBI Taxonomy" id="1262450"/>
    <lineage>
        <taxon>Eukaryota</taxon>
        <taxon>Fungi</taxon>
        <taxon>Dikarya</taxon>
        <taxon>Ascomycota</taxon>
        <taxon>Pezizomycotina</taxon>
        <taxon>Sordariomycetes</taxon>
        <taxon>Sordariomycetidae</taxon>
        <taxon>Ophiostomatales</taxon>
        <taxon>Ophiostomataceae</taxon>
        <taxon>Ophiostoma</taxon>
    </lineage>
</organism>
<protein>
    <submittedName>
        <fullName evidence="8">Vacuolar iron transporter ccc1</fullName>
    </submittedName>
</protein>
<evidence type="ECO:0000256" key="6">
    <source>
        <dbReference type="SAM" id="MobiDB-lite"/>
    </source>
</evidence>
<reference evidence="8 9" key="1">
    <citation type="journal article" date="2013" name="BMC Genomics">
        <title>The genome and transcriptome of the pine saprophyte Ophiostoma piceae, and a comparison with the bark beetle-associated pine pathogen Grosmannia clavigera.</title>
        <authorList>
            <person name="Haridas S."/>
            <person name="Wang Y."/>
            <person name="Lim L."/>
            <person name="Massoumi Alamouti S."/>
            <person name="Jackman S."/>
            <person name="Docking R."/>
            <person name="Robertson G."/>
            <person name="Birol I."/>
            <person name="Bohlmann J."/>
            <person name="Breuil C."/>
        </authorList>
    </citation>
    <scope>NUCLEOTIDE SEQUENCE [LARGE SCALE GENOMIC DNA]</scope>
    <source>
        <strain evidence="8 9">UAMH 11346</strain>
    </source>
</reference>
<dbReference type="GO" id="GO:0012505">
    <property type="term" value="C:endomembrane system"/>
    <property type="evidence" value="ECO:0007669"/>
    <property type="project" value="UniProtKB-SubCell"/>
</dbReference>